<evidence type="ECO:0000256" key="1">
    <source>
        <dbReference type="ARBA" id="ARBA00022741"/>
    </source>
</evidence>
<dbReference type="EMBL" id="JAOPGA020001300">
    <property type="protein sequence ID" value="KAL0487066.1"/>
    <property type="molecule type" value="Genomic_DNA"/>
</dbReference>
<dbReference type="FunFam" id="3.40.50.300:FF:001447">
    <property type="entry name" value="Ras-related protein Rab-1B"/>
    <property type="match status" value="1"/>
</dbReference>
<evidence type="ECO:0000313" key="2">
    <source>
        <dbReference type="EMBL" id="KAL0487066.1"/>
    </source>
</evidence>
<dbReference type="SUPFAM" id="SSF52540">
    <property type="entry name" value="P-loop containing nucleoside triphosphate hydrolases"/>
    <property type="match status" value="1"/>
</dbReference>
<dbReference type="SMART" id="SM00173">
    <property type="entry name" value="RAS"/>
    <property type="match status" value="1"/>
</dbReference>
<dbReference type="PROSITE" id="PS51421">
    <property type="entry name" value="RAS"/>
    <property type="match status" value="1"/>
</dbReference>
<dbReference type="SMART" id="SM00174">
    <property type="entry name" value="RHO"/>
    <property type="match status" value="1"/>
</dbReference>
<gene>
    <name evidence="2" type="ORF">AKO1_012157</name>
</gene>
<dbReference type="Pfam" id="PF00071">
    <property type="entry name" value="Ras"/>
    <property type="match status" value="1"/>
</dbReference>
<dbReference type="PANTHER" id="PTHR47978">
    <property type="match status" value="1"/>
</dbReference>
<dbReference type="Proteomes" id="UP001431209">
    <property type="component" value="Unassembled WGS sequence"/>
</dbReference>
<dbReference type="Gene3D" id="3.40.50.300">
    <property type="entry name" value="P-loop containing nucleotide triphosphate hydrolases"/>
    <property type="match status" value="1"/>
</dbReference>
<dbReference type="GO" id="GO:0003924">
    <property type="term" value="F:GTPase activity"/>
    <property type="evidence" value="ECO:0007669"/>
    <property type="project" value="InterPro"/>
</dbReference>
<dbReference type="GO" id="GO:0005525">
    <property type="term" value="F:GTP binding"/>
    <property type="evidence" value="ECO:0007669"/>
    <property type="project" value="InterPro"/>
</dbReference>
<organism evidence="2 3">
    <name type="scientific">Acrasis kona</name>
    <dbReference type="NCBI Taxonomy" id="1008807"/>
    <lineage>
        <taxon>Eukaryota</taxon>
        <taxon>Discoba</taxon>
        <taxon>Heterolobosea</taxon>
        <taxon>Tetramitia</taxon>
        <taxon>Eutetramitia</taxon>
        <taxon>Acrasidae</taxon>
        <taxon>Acrasis</taxon>
    </lineage>
</organism>
<reference evidence="2 3" key="1">
    <citation type="submission" date="2024-03" db="EMBL/GenBank/DDBJ databases">
        <title>The Acrasis kona genome and developmental transcriptomes reveal deep origins of eukaryotic multicellular pathways.</title>
        <authorList>
            <person name="Sheikh S."/>
            <person name="Fu C.-J."/>
            <person name="Brown M.W."/>
            <person name="Baldauf S.L."/>
        </authorList>
    </citation>
    <scope>NUCLEOTIDE SEQUENCE [LARGE SCALE GENOMIC DNA]</scope>
    <source>
        <strain evidence="2 3">ATCC MYA-3509</strain>
    </source>
</reference>
<proteinExistence type="predicted"/>
<protein>
    <submittedName>
        <fullName evidence="2">Ras-related protein Rab</fullName>
    </submittedName>
</protein>
<keyword evidence="1" id="KW-0547">Nucleotide-binding</keyword>
<accession>A0AAW2ZD06</accession>
<evidence type="ECO:0000313" key="3">
    <source>
        <dbReference type="Proteomes" id="UP001431209"/>
    </source>
</evidence>
<dbReference type="SMART" id="SM00175">
    <property type="entry name" value="RAB"/>
    <property type="match status" value="1"/>
</dbReference>
<dbReference type="NCBIfam" id="TIGR00231">
    <property type="entry name" value="small_GTP"/>
    <property type="match status" value="1"/>
</dbReference>
<dbReference type="CDD" id="cd00154">
    <property type="entry name" value="Rab"/>
    <property type="match status" value="1"/>
</dbReference>
<name>A0AAW2ZD06_9EUKA</name>
<comment type="caution">
    <text evidence="2">The sequence shown here is derived from an EMBL/GenBank/DDBJ whole genome shotgun (WGS) entry which is preliminary data.</text>
</comment>
<dbReference type="InterPro" id="IPR027417">
    <property type="entry name" value="P-loop_NTPase"/>
</dbReference>
<sequence>MQYIQAIVLGDSNVGKTCLAERFAGREFSHQPKTIGVDMTTRTMDNIHVKLWDASGQDRFLSLAEYHIRRVDAVIIVFDISNKKSFENVTLWLDRVKQMVSRQVSIYLVGNKCDMARAVPYENAELLSATLNTHYIETSCLEDINIDHLFDTIIQNIMNGEDLTRALMSPMSRQETMRTTHKEQTWLDTIFYVCTCQNSKPVYMEREPLIALVDNHEMM</sequence>
<dbReference type="InterPro" id="IPR001806">
    <property type="entry name" value="Small_GTPase"/>
</dbReference>
<dbReference type="InterPro" id="IPR005225">
    <property type="entry name" value="Small_GTP-bd"/>
</dbReference>
<dbReference type="PROSITE" id="PS51419">
    <property type="entry name" value="RAB"/>
    <property type="match status" value="1"/>
</dbReference>
<keyword evidence="3" id="KW-1185">Reference proteome</keyword>
<dbReference type="PRINTS" id="PR00449">
    <property type="entry name" value="RASTRNSFRMNG"/>
</dbReference>
<dbReference type="AlphaFoldDB" id="A0AAW2ZD06"/>